<evidence type="ECO:0000313" key="5">
    <source>
        <dbReference type="Proteomes" id="UP001075354"/>
    </source>
</evidence>
<gene>
    <name evidence="4" type="ORF">ONE63_006273</name>
</gene>
<dbReference type="Pfam" id="PF25818">
    <property type="entry name" value="MTRES1_C"/>
    <property type="match status" value="1"/>
</dbReference>
<accession>A0AAV7XZT4</accession>
<reference evidence="4" key="1">
    <citation type="submission" date="2022-12" db="EMBL/GenBank/DDBJ databases">
        <title>Chromosome-level genome assembly of the bean flower thrips Megalurothrips usitatus.</title>
        <authorList>
            <person name="Ma L."/>
            <person name="Liu Q."/>
            <person name="Li H."/>
            <person name="Cai W."/>
        </authorList>
    </citation>
    <scope>NUCLEOTIDE SEQUENCE</scope>
    <source>
        <strain evidence="4">Cailab_2022a</strain>
    </source>
</reference>
<evidence type="ECO:0000256" key="2">
    <source>
        <dbReference type="SAM" id="MobiDB-lite"/>
    </source>
</evidence>
<dbReference type="GO" id="GO:0005739">
    <property type="term" value="C:mitochondrion"/>
    <property type="evidence" value="ECO:0007669"/>
    <property type="project" value="TreeGrafter"/>
</dbReference>
<dbReference type="PROSITE" id="PS50889">
    <property type="entry name" value="S4"/>
    <property type="match status" value="1"/>
</dbReference>
<feature type="region of interest" description="Disordered" evidence="2">
    <location>
        <begin position="94"/>
        <end position="124"/>
    </location>
</feature>
<dbReference type="InterPro" id="IPR057896">
    <property type="entry name" value="MTRES1_C"/>
</dbReference>
<evidence type="ECO:0000313" key="4">
    <source>
        <dbReference type="EMBL" id="KAJ1529500.1"/>
    </source>
</evidence>
<organism evidence="4 5">
    <name type="scientific">Megalurothrips usitatus</name>
    <name type="common">bean blossom thrips</name>
    <dbReference type="NCBI Taxonomy" id="439358"/>
    <lineage>
        <taxon>Eukaryota</taxon>
        <taxon>Metazoa</taxon>
        <taxon>Ecdysozoa</taxon>
        <taxon>Arthropoda</taxon>
        <taxon>Hexapoda</taxon>
        <taxon>Insecta</taxon>
        <taxon>Pterygota</taxon>
        <taxon>Neoptera</taxon>
        <taxon>Paraneoptera</taxon>
        <taxon>Thysanoptera</taxon>
        <taxon>Terebrantia</taxon>
        <taxon>Thripoidea</taxon>
        <taxon>Thripidae</taxon>
        <taxon>Megalurothrips</taxon>
    </lineage>
</organism>
<dbReference type="PANTHER" id="PTHR13633">
    <property type="entry name" value="MITOCHONDRIAL TRANSCRIPTION RESCUE FACTOR 1"/>
    <property type="match status" value="1"/>
</dbReference>
<evidence type="ECO:0000259" key="3">
    <source>
        <dbReference type="Pfam" id="PF25818"/>
    </source>
</evidence>
<keyword evidence="5" id="KW-1185">Reference proteome</keyword>
<dbReference type="AlphaFoldDB" id="A0AAV7XZT4"/>
<sequence length="225" mass="25470">MFDYENFVAAISNRNITKNWWVLYFDQNNMISRILFGRNVRQVSGVIFQRNSTLVPVRMMSAMPVSRDIRDVLMPKQMTPNLLACRYKSKKKANKGREADDEVEKEEEEEEGEDEDGDSEVAPGEKILKLSQLRSDKLLKSALSSTRLVDSALLEGRLYRNDTKLLKKATPIVAGDVLDLELGPDPKNKDLIKVHRVEVVEVKEGSSHSQVRVAISKNVSIKPPS</sequence>
<comment type="caution">
    <text evidence="4">The sequence shown here is derived from an EMBL/GenBank/DDBJ whole genome shotgun (WGS) entry which is preliminary data.</text>
</comment>
<proteinExistence type="predicted"/>
<feature type="domain" description="Mitochondrial transcription rescue factor 1 C-terminal" evidence="3">
    <location>
        <begin position="131"/>
        <end position="219"/>
    </location>
</feature>
<dbReference type="PANTHER" id="PTHR13633:SF3">
    <property type="entry name" value="MITOCHONDRIAL TRANSCRIPTION RESCUE FACTOR 1"/>
    <property type="match status" value="1"/>
</dbReference>
<feature type="compositionally biased region" description="Acidic residues" evidence="2">
    <location>
        <begin position="99"/>
        <end position="119"/>
    </location>
</feature>
<dbReference type="EMBL" id="JAPTSV010000003">
    <property type="protein sequence ID" value="KAJ1529500.1"/>
    <property type="molecule type" value="Genomic_DNA"/>
</dbReference>
<evidence type="ECO:0000256" key="1">
    <source>
        <dbReference type="PROSITE-ProRule" id="PRU00182"/>
    </source>
</evidence>
<keyword evidence="1" id="KW-0694">RNA-binding</keyword>
<dbReference type="GO" id="GO:1903108">
    <property type="term" value="P:regulation of mitochondrial transcription"/>
    <property type="evidence" value="ECO:0007669"/>
    <property type="project" value="TreeGrafter"/>
</dbReference>
<dbReference type="Proteomes" id="UP001075354">
    <property type="component" value="Chromosome 3"/>
</dbReference>
<dbReference type="GO" id="GO:0003723">
    <property type="term" value="F:RNA binding"/>
    <property type="evidence" value="ECO:0007669"/>
    <property type="project" value="UniProtKB-KW"/>
</dbReference>
<protein>
    <recommendedName>
        <fullName evidence="3">Mitochondrial transcription rescue factor 1 C-terminal domain-containing protein</fullName>
    </recommendedName>
</protein>
<name>A0AAV7XZT4_9NEOP</name>